<accession>A0A0P8E041</accession>
<sequence>MGNIKETYDKSKNKSGWRVLSGINREYNDTFIAGDKKLWQVKSEEVSPGESIAVGMKISNFDEDLEKIMKNGSPVPFGTVTPIDKKISVIMAGIQTFSSDSSNLLCKEHLSSKQAQLEQKLKQQVDLMTEDASFRRKYKEHKDRLRRAYI</sequence>
<evidence type="ECO:0000313" key="2">
    <source>
        <dbReference type="Proteomes" id="UP000050360"/>
    </source>
</evidence>
<dbReference type="EMBL" id="LKCM01000139">
    <property type="protein sequence ID" value="KPQ43528.1"/>
    <property type="molecule type" value="Genomic_DNA"/>
</dbReference>
<protein>
    <submittedName>
        <fullName evidence="1">Uncharacterized protein</fullName>
    </submittedName>
</protein>
<proteinExistence type="predicted"/>
<reference evidence="1 2" key="1">
    <citation type="submission" date="2015-09" db="EMBL/GenBank/DDBJ databases">
        <title>A metagenomics-based metabolic model of nitrate-dependent anaerobic oxidation of methane by Methanoperedens-like archaea.</title>
        <authorList>
            <person name="Arshad A."/>
            <person name="Speth D.R."/>
            <person name="De Graaf R.M."/>
            <person name="Op Den Camp H.J."/>
            <person name="Jetten M.S."/>
            <person name="Welte C.U."/>
        </authorList>
    </citation>
    <scope>NUCLEOTIDE SEQUENCE [LARGE SCALE GENOMIC DNA]</scope>
</reference>
<evidence type="ECO:0000313" key="1">
    <source>
        <dbReference type="EMBL" id="KPQ43528.1"/>
    </source>
</evidence>
<name>A0A0P8E041_9EURY</name>
<comment type="caution">
    <text evidence="1">The sequence shown here is derived from an EMBL/GenBank/DDBJ whole genome shotgun (WGS) entry which is preliminary data.</text>
</comment>
<organism evidence="1 2">
    <name type="scientific">Candidatus Methanoperedens nitratireducens</name>
    <dbReference type="NCBI Taxonomy" id="1392998"/>
    <lineage>
        <taxon>Archaea</taxon>
        <taxon>Methanobacteriati</taxon>
        <taxon>Methanobacteriota</taxon>
        <taxon>Stenosarchaea group</taxon>
        <taxon>Methanomicrobia</taxon>
        <taxon>Methanosarcinales</taxon>
        <taxon>ANME-2 cluster</taxon>
        <taxon>Candidatus Methanoperedentaceae</taxon>
        <taxon>Candidatus Methanoperedens</taxon>
    </lineage>
</organism>
<dbReference type="AlphaFoldDB" id="A0A0P8E041"/>
<gene>
    <name evidence="1" type="ORF">MPEBLZ_01911</name>
</gene>
<dbReference type="Proteomes" id="UP000050360">
    <property type="component" value="Unassembled WGS sequence"/>
</dbReference>